<dbReference type="AlphaFoldDB" id="A0A2H3ANN6"/>
<feature type="region of interest" description="Disordered" evidence="1">
    <location>
        <begin position="40"/>
        <end position="60"/>
    </location>
</feature>
<dbReference type="Proteomes" id="UP000218334">
    <property type="component" value="Unassembled WGS sequence"/>
</dbReference>
<reference evidence="3" key="1">
    <citation type="journal article" date="2017" name="Nat. Ecol. Evol.">
        <title>Genome expansion and lineage-specific genetic innovations in the forest pathogenic fungi Armillaria.</title>
        <authorList>
            <person name="Sipos G."/>
            <person name="Prasanna A.N."/>
            <person name="Walter M.C."/>
            <person name="O'Connor E."/>
            <person name="Balint B."/>
            <person name="Krizsan K."/>
            <person name="Kiss B."/>
            <person name="Hess J."/>
            <person name="Varga T."/>
            <person name="Slot J."/>
            <person name="Riley R."/>
            <person name="Boka B."/>
            <person name="Rigling D."/>
            <person name="Barry K."/>
            <person name="Lee J."/>
            <person name="Mihaltcheva S."/>
            <person name="LaButti K."/>
            <person name="Lipzen A."/>
            <person name="Waldron R."/>
            <person name="Moloney N.M."/>
            <person name="Sperisen C."/>
            <person name="Kredics L."/>
            <person name="Vagvoelgyi C."/>
            <person name="Patrignani A."/>
            <person name="Fitzpatrick D."/>
            <person name="Nagy I."/>
            <person name="Doyle S."/>
            <person name="Anderson J.B."/>
            <person name="Grigoriev I.V."/>
            <person name="Gueldener U."/>
            <person name="Muensterkoetter M."/>
            <person name="Nagy L.G."/>
        </authorList>
    </citation>
    <scope>NUCLEOTIDE SEQUENCE [LARGE SCALE GENOMIC DNA]</scope>
    <source>
        <strain evidence="3">28-4</strain>
    </source>
</reference>
<evidence type="ECO:0000313" key="2">
    <source>
        <dbReference type="EMBL" id="PBK60445.1"/>
    </source>
</evidence>
<proteinExistence type="predicted"/>
<keyword evidence="3" id="KW-1185">Reference proteome</keyword>
<gene>
    <name evidence="2" type="ORF">ARMSODRAFT_1090300</name>
</gene>
<sequence length="118" mass="13194">MALPTAFPSDWHPCKGCACLNHGIPSYKFSVTDADSPIADHPGLGKLTRSNDAPTSSEERTLQRMISDSGNRIDTIEVHVLELKVMKQERSQSITCVDKELAKLDKERQRLSDSVRER</sequence>
<protein>
    <submittedName>
        <fullName evidence="2">Uncharacterized protein</fullName>
    </submittedName>
</protein>
<dbReference type="EMBL" id="KZ293486">
    <property type="protein sequence ID" value="PBK60445.1"/>
    <property type="molecule type" value="Genomic_DNA"/>
</dbReference>
<dbReference type="STRING" id="1076256.A0A2H3ANN6"/>
<organism evidence="2 3">
    <name type="scientific">Armillaria solidipes</name>
    <dbReference type="NCBI Taxonomy" id="1076256"/>
    <lineage>
        <taxon>Eukaryota</taxon>
        <taxon>Fungi</taxon>
        <taxon>Dikarya</taxon>
        <taxon>Basidiomycota</taxon>
        <taxon>Agaricomycotina</taxon>
        <taxon>Agaricomycetes</taxon>
        <taxon>Agaricomycetidae</taxon>
        <taxon>Agaricales</taxon>
        <taxon>Marasmiineae</taxon>
        <taxon>Physalacriaceae</taxon>
        <taxon>Armillaria</taxon>
    </lineage>
</organism>
<accession>A0A2H3ANN6</accession>
<evidence type="ECO:0000313" key="3">
    <source>
        <dbReference type="Proteomes" id="UP000218334"/>
    </source>
</evidence>
<name>A0A2H3ANN6_9AGAR</name>
<evidence type="ECO:0000256" key="1">
    <source>
        <dbReference type="SAM" id="MobiDB-lite"/>
    </source>
</evidence>